<accession>A0A7R8X5L1</accession>
<evidence type="ECO:0000313" key="12">
    <source>
        <dbReference type="Proteomes" id="UP000677054"/>
    </source>
</evidence>
<name>A0A7R8X5L1_9CRUS</name>
<keyword evidence="6 10" id="KW-1133">Transmembrane helix</keyword>
<feature type="transmembrane region" description="Helical" evidence="10">
    <location>
        <begin position="20"/>
        <end position="41"/>
    </location>
</feature>
<evidence type="ECO:0000256" key="1">
    <source>
        <dbReference type="ARBA" id="ARBA00004448"/>
    </source>
</evidence>
<dbReference type="Pfam" id="PF07096">
    <property type="entry name" value="DUF1358"/>
    <property type="match status" value="1"/>
</dbReference>
<feature type="transmembrane region" description="Helical" evidence="10">
    <location>
        <begin position="72"/>
        <end position="92"/>
    </location>
</feature>
<sequence length="145" mass="15408">MMDDKAGGTNEWSYRLKGGLFLASIGGVSVLLGFGGAVALARKGDPQAFAHGLTPNGRHETGASLALRALKWGSLCAITGVGLISFLVFKASGAHSLVEFRKNIGSALPKIPQNDPPQSRTEFSGFRDLFEYLASEDATKRENKP</sequence>
<keyword evidence="12" id="KW-1185">Reference proteome</keyword>
<keyword evidence="4 10" id="KW-0812">Transmembrane</keyword>
<dbReference type="GO" id="GO:0005743">
    <property type="term" value="C:mitochondrial inner membrane"/>
    <property type="evidence" value="ECO:0007669"/>
    <property type="project" value="UniProtKB-SubCell"/>
</dbReference>
<dbReference type="EMBL" id="LR900164">
    <property type="protein sequence ID" value="CAD7244481.1"/>
    <property type="molecule type" value="Genomic_DNA"/>
</dbReference>
<protein>
    <recommendedName>
        <fullName evidence="3">Transmembrane protein 242</fullName>
    </recommendedName>
</protein>
<evidence type="ECO:0000256" key="6">
    <source>
        <dbReference type="ARBA" id="ARBA00022989"/>
    </source>
</evidence>
<reference evidence="11" key="1">
    <citation type="submission" date="2020-11" db="EMBL/GenBank/DDBJ databases">
        <authorList>
            <person name="Tran Van P."/>
        </authorList>
    </citation>
    <scope>NUCLEOTIDE SEQUENCE</scope>
</reference>
<keyword evidence="5" id="KW-0999">Mitochondrion inner membrane</keyword>
<evidence type="ECO:0000256" key="10">
    <source>
        <dbReference type="SAM" id="Phobius"/>
    </source>
</evidence>
<evidence type="ECO:0000256" key="5">
    <source>
        <dbReference type="ARBA" id="ARBA00022792"/>
    </source>
</evidence>
<evidence type="ECO:0000256" key="3">
    <source>
        <dbReference type="ARBA" id="ARBA00013934"/>
    </source>
</evidence>
<keyword evidence="8 10" id="KW-0472">Membrane</keyword>
<keyword evidence="7" id="KW-0496">Mitochondrion</keyword>
<gene>
    <name evidence="11" type="ORF">DSTB1V02_LOCUS4376</name>
</gene>
<comment type="function">
    <text evidence="9">Scaffold protein that participates in the c-ring assembly of mitochondrial ATP synthase (F(1)F(0) ATP synthase or complex V) by facilitating the membrane insertion and oligomer formation of the subunit c/ATP5MC3. Participates in the incorporation of the c-ring into vestigial complexes. Additionally influences the incorporation of subunits MT-ATP6, MT-ATP8, ATP5MJ, and ATP5MK in the ATP synthase.</text>
</comment>
<evidence type="ECO:0000313" key="11">
    <source>
        <dbReference type="EMBL" id="CAD7244481.1"/>
    </source>
</evidence>
<dbReference type="EMBL" id="CAJPEV010000647">
    <property type="protein sequence ID" value="CAG0887213.1"/>
    <property type="molecule type" value="Genomic_DNA"/>
</dbReference>
<dbReference type="OrthoDB" id="2378895at2759"/>
<organism evidence="11">
    <name type="scientific">Darwinula stevensoni</name>
    <dbReference type="NCBI Taxonomy" id="69355"/>
    <lineage>
        <taxon>Eukaryota</taxon>
        <taxon>Metazoa</taxon>
        <taxon>Ecdysozoa</taxon>
        <taxon>Arthropoda</taxon>
        <taxon>Crustacea</taxon>
        <taxon>Oligostraca</taxon>
        <taxon>Ostracoda</taxon>
        <taxon>Podocopa</taxon>
        <taxon>Podocopida</taxon>
        <taxon>Darwinulocopina</taxon>
        <taxon>Darwinuloidea</taxon>
        <taxon>Darwinulidae</taxon>
        <taxon>Darwinula</taxon>
    </lineage>
</organism>
<evidence type="ECO:0000256" key="8">
    <source>
        <dbReference type="ARBA" id="ARBA00023136"/>
    </source>
</evidence>
<dbReference type="AlphaFoldDB" id="A0A7R8X5L1"/>
<proteinExistence type="inferred from homology"/>
<evidence type="ECO:0000256" key="2">
    <source>
        <dbReference type="ARBA" id="ARBA00007570"/>
    </source>
</evidence>
<dbReference type="Proteomes" id="UP000677054">
    <property type="component" value="Unassembled WGS sequence"/>
</dbReference>
<evidence type="ECO:0000256" key="4">
    <source>
        <dbReference type="ARBA" id="ARBA00022692"/>
    </source>
</evidence>
<dbReference type="InterPro" id="IPR009792">
    <property type="entry name" value="TMEM242"/>
</dbReference>
<evidence type="ECO:0000256" key="9">
    <source>
        <dbReference type="ARBA" id="ARBA00045905"/>
    </source>
</evidence>
<dbReference type="PANTHER" id="PTHR13141">
    <property type="entry name" value="TRANSMEMBRANE PROTEIN 242"/>
    <property type="match status" value="1"/>
</dbReference>
<comment type="subcellular location">
    <subcellularLocation>
        <location evidence="1">Mitochondrion inner membrane</location>
        <topology evidence="1">Multi-pass membrane protein</topology>
    </subcellularLocation>
</comment>
<comment type="similarity">
    <text evidence="2">Belongs to the TMEM242 family.</text>
</comment>
<evidence type="ECO:0000256" key="7">
    <source>
        <dbReference type="ARBA" id="ARBA00023128"/>
    </source>
</evidence>
<dbReference type="PANTHER" id="PTHR13141:SF4">
    <property type="entry name" value="TRANSMEMBRANE PROTEIN 242"/>
    <property type="match status" value="1"/>
</dbReference>